<feature type="domain" description="AAA+ ATPase" evidence="6">
    <location>
        <begin position="963"/>
        <end position="1106"/>
    </location>
</feature>
<keyword evidence="3" id="KW-0067">ATP-binding</keyword>
<dbReference type="InterPro" id="IPR041546">
    <property type="entry name" value="ClpA/ClpB_AAA_lid"/>
</dbReference>
<protein>
    <submittedName>
        <fullName evidence="8">ATP-dependent Clp protease, putative</fullName>
        <ecNumber evidence="8">3.4.21.92</ecNumber>
    </submittedName>
</protein>
<keyword evidence="9" id="KW-1185">Reference proteome</keyword>
<evidence type="ECO:0000256" key="2">
    <source>
        <dbReference type="ARBA" id="ARBA00022741"/>
    </source>
</evidence>
<feature type="compositionally biased region" description="Polar residues" evidence="4">
    <location>
        <begin position="219"/>
        <end position="228"/>
    </location>
</feature>
<dbReference type="SUPFAM" id="SSF81923">
    <property type="entry name" value="Double Clp-N motif"/>
    <property type="match status" value="1"/>
</dbReference>
<feature type="compositionally biased region" description="Low complexity" evidence="4">
    <location>
        <begin position="395"/>
        <end position="445"/>
    </location>
</feature>
<feature type="region of interest" description="Disordered" evidence="4">
    <location>
        <begin position="219"/>
        <end position="242"/>
    </location>
</feature>
<feature type="region of interest" description="Disordered" evidence="4">
    <location>
        <begin position="256"/>
        <end position="280"/>
    </location>
</feature>
<feature type="compositionally biased region" description="Polar residues" evidence="4">
    <location>
        <begin position="473"/>
        <end position="483"/>
    </location>
</feature>
<dbReference type="PANTHER" id="PTHR11638">
    <property type="entry name" value="ATP-DEPENDENT CLP PROTEASE"/>
    <property type="match status" value="1"/>
</dbReference>
<dbReference type="GO" id="GO:0005524">
    <property type="term" value="F:ATP binding"/>
    <property type="evidence" value="ECO:0007669"/>
    <property type="project" value="UniProtKB-KW"/>
</dbReference>
<dbReference type="EC" id="3.4.21.92" evidence="8"/>
<dbReference type="Gene3D" id="1.10.8.60">
    <property type="match status" value="1"/>
</dbReference>
<feature type="chain" id="PRO_5008921407" evidence="5">
    <location>
        <begin position="19"/>
        <end position="1309"/>
    </location>
</feature>
<dbReference type="OrthoDB" id="47330at2759"/>
<dbReference type="CDD" id="cd00009">
    <property type="entry name" value="AAA"/>
    <property type="match status" value="1"/>
</dbReference>
<dbReference type="SMART" id="SM00382">
    <property type="entry name" value="AAA"/>
    <property type="match status" value="2"/>
</dbReference>
<feature type="region of interest" description="Disordered" evidence="4">
    <location>
        <begin position="1129"/>
        <end position="1156"/>
    </location>
</feature>
<feature type="signal peptide" evidence="5">
    <location>
        <begin position="1"/>
        <end position="18"/>
    </location>
</feature>
<dbReference type="GO" id="GO:0005737">
    <property type="term" value="C:cytoplasm"/>
    <property type="evidence" value="ECO:0007669"/>
    <property type="project" value="TreeGrafter"/>
</dbReference>
<evidence type="ECO:0000256" key="3">
    <source>
        <dbReference type="ARBA" id="ARBA00022840"/>
    </source>
</evidence>
<dbReference type="Pfam" id="PF07724">
    <property type="entry name" value="AAA_2"/>
    <property type="match status" value="1"/>
</dbReference>
<keyword evidence="8" id="KW-0378">Hydrolase</keyword>
<keyword evidence="5" id="KW-0732">Signal</keyword>
<dbReference type="Proteomes" id="UP000219813">
    <property type="component" value="Chromosome 13"/>
</dbReference>
<dbReference type="InterPro" id="IPR001270">
    <property type="entry name" value="ClpA/B"/>
</dbReference>
<sequence>MSTFYFLIALFMLEIVVNIHIRKKNCFLNSTYQLNKYKTLNIRRNYRIIKNRNNKLYVSLFDEYDEKCIKALIMAREVAKNDNEQEILLKHLLIAIIRIDSHLIESILKYFNISLTHFLDKFNMEINKIQNYSNNIHEQNIDNISYNVIPKNKTDEHVKKKDPLLHPYDADSNGKRRSIKDMINQNDGDKLMTNFIDKHIKDIENKIDLLKNLNENQSNISSTSSTAAHNADSPCAEAVTPNADCTNNVSSTENGIGYSDSSVASNDNNDSDGGSTDIVSCNITDQETHTSSSSKDSQGITNDITISKNKKDAKTWSGVNSDIKFSENCKLVLQNAVLEARKKKKMFVNVIDILTSLINMALEKKNCDFVKYLDELNISVNELKNQLTSYDENGSSSFPASSRSVSTNIGGNADNNSTGGSTGSSSDNSSGSDNSKNNSYKSFNLSSRDFDNQRISNMYNELRNNELRNNAQVNSGQANSEHPNNGQTNNGLANNGQQNNIMNSLNSEYLNQARDFKSNDENNFASNNKIITSSSFMKDCLIDMIQMAYERGDEHFFGRKKEIKRMIEILGRKKKSNPLLIGESGVGKTAIIEHLSYLILKDQVPYHLRNCTIYQLNVGNIVAGTKYRGEFEEKMKHLLSNINKKKKNILFIDEIHVIVGAGSGEGSLDASNLLKPFLSSDNLQCIGTTTFQEYTKYIESDKALRRRFNCIPVRQFTSKETYRLLKKIKYSYEKYHNIYYTSDSLKSIVTLTEDYLPTLHFPDKAIDILDEAGAYQKIKYEKYMRQKLRHERFLSNKENTPTHSRVEEVEEVKEGEKQKSSEDKKESQNVSSDSHMTQEQNGNNSIITSNKDGIEKLTGTETNTQLNKANKFSKDQNVDNKNEEDELYLENMHMKYVTSDVIENIVSKKSSISYIKKNKKEEEKILKLKEKLNEIIIGQEKVIDILSKYLFKAITNIKDQNKPIGTLLLCGSSGVGKTLCAQVISKYLFNEDNLIVINMSEYIDKHSVSKLLGSYPGYIGYKEGGELTESVKKKPFSIILFDEIEKAHSEVLHVLLQILDSGVLNDSKGNKVSFKNTFIFMTTNVGSDIITDYFKLYNKNYANLGFKYYMKKKQNSVNANITSNKESLPDDINLTMTNDPTNENKEISNSSKNSTNDSFEIFDEKLRTNKWYDELQPEIEEELKKRFLPEFLNRIDEKIIFRQFLKTDIINILENMIDDLKKRIKKRKNLNLIIDKEVIKYICNDENNIYDMNFGARSIRRALYKYIEDPIASFLISNLYEPNDSIHVNLTSDNKTNVQLLKTSIKSLS</sequence>
<feature type="compositionally biased region" description="Polar residues" evidence="4">
    <location>
        <begin position="828"/>
        <end position="850"/>
    </location>
</feature>
<keyword evidence="2" id="KW-0547">Nucleotide-binding</keyword>
<feature type="compositionally biased region" description="Low complexity" evidence="4">
    <location>
        <begin position="1147"/>
        <end position="1156"/>
    </location>
</feature>
<dbReference type="GO" id="GO:0034605">
    <property type="term" value="P:cellular response to heat"/>
    <property type="evidence" value="ECO:0007669"/>
    <property type="project" value="TreeGrafter"/>
</dbReference>
<dbReference type="CDD" id="cd19499">
    <property type="entry name" value="RecA-like_ClpB_Hsp104-like"/>
    <property type="match status" value="1"/>
</dbReference>
<dbReference type="InterPro" id="IPR036628">
    <property type="entry name" value="Clp_N_dom_sf"/>
</dbReference>
<dbReference type="InterPro" id="IPR003959">
    <property type="entry name" value="ATPase_AAA_core"/>
</dbReference>
<dbReference type="GO" id="GO:0006508">
    <property type="term" value="P:proteolysis"/>
    <property type="evidence" value="ECO:0007669"/>
    <property type="project" value="UniProtKB-KW"/>
</dbReference>
<feature type="compositionally biased region" description="Low complexity" evidence="4">
    <location>
        <begin position="259"/>
        <end position="277"/>
    </location>
</feature>
<feature type="region of interest" description="Disordered" evidence="4">
    <location>
        <begin position="792"/>
        <end position="850"/>
    </location>
</feature>
<dbReference type="Pfam" id="PF10431">
    <property type="entry name" value="ClpB_D2-small"/>
    <property type="match status" value="1"/>
</dbReference>
<accession>A0A1D3TDA3</accession>
<dbReference type="Gene3D" id="3.40.50.300">
    <property type="entry name" value="P-loop containing nucleotide triphosphate hydrolases"/>
    <property type="match status" value="3"/>
</dbReference>
<reference evidence="8 9" key="1">
    <citation type="submission" date="2016-06" db="EMBL/GenBank/DDBJ databases">
        <authorList>
            <consortium name="Pathogen Informatics"/>
        </authorList>
    </citation>
    <scope>NUCLEOTIDE SEQUENCE [LARGE SCALE GENOMIC DNA]</scope>
</reference>
<dbReference type="InterPro" id="IPR027417">
    <property type="entry name" value="P-loop_NTPase"/>
</dbReference>
<dbReference type="PANTHER" id="PTHR11638:SF18">
    <property type="entry name" value="HEAT SHOCK PROTEIN 104"/>
    <property type="match status" value="1"/>
</dbReference>
<dbReference type="SUPFAM" id="SSF52540">
    <property type="entry name" value="P-loop containing nucleoside triphosphate hydrolases"/>
    <property type="match status" value="2"/>
</dbReference>
<dbReference type="RefSeq" id="XP_028863901.1">
    <property type="nucleotide sequence ID" value="XM_029007520.1"/>
</dbReference>
<dbReference type="EMBL" id="LT594634">
    <property type="protein sequence ID" value="SCP02869.1"/>
    <property type="molecule type" value="Genomic_DNA"/>
</dbReference>
<feature type="compositionally biased region" description="Basic and acidic residues" evidence="4">
    <location>
        <begin position="804"/>
        <end position="827"/>
    </location>
</feature>
<evidence type="ECO:0000259" key="6">
    <source>
        <dbReference type="SMART" id="SM00382"/>
    </source>
</evidence>
<evidence type="ECO:0000259" key="7">
    <source>
        <dbReference type="SMART" id="SM01086"/>
    </source>
</evidence>
<feature type="region of interest" description="Disordered" evidence="4">
    <location>
        <begin position="473"/>
        <end position="500"/>
    </location>
</feature>
<dbReference type="Pfam" id="PF17871">
    <property type="entry name" value="AAA_lid_9"/>
    <property type="match status" value="1"/>
</dbReference>
<dbReference type="GO" id="GO:0016887">
    <property type="term" value="F:ATP hydrolysis activity"/>
    <property type="evidence" value="ECO:0007669"/>
    <property type="project" value="InterPro"/>
</dbReference>
<dbReference type="GeneID" id="39871233"/>
<feature type="region of interest" description="Disordered" evidence="4">
    <location>
        <begin position="390"/>
        <end position="445"/>
    </location>
</feature>
<feature type="compositionally biased region" description="Low complexity" evidence="4">
    <location>
        <begin position="484"/>
        <end position="500"/>
    </location>
</feature>
<dbReference type="InterPro" id="IPR019489">
    <property type="entry name" value="Clp_ATPase_C"/>
</dbReference>
<dbReference type="InterPro" id="IPR050130">
    <property type="entry name" value="ClpA_ClpB"/>
</dbReference>
<dbReference type="VEuPathDB" id="PlasmoDB:PmUG01_13051600"/>
<evidence type="ECO:0000256" key="1">
    <source>
        <dbReference type="ARBA" id="ARBA00022737"/>
    </source>
</evidence>
<dbReference type="Gene3D" id="1.10.1780.10">
    <property type="entry name" value="Clp, N-terminal domain"/>
    <property type="match status" value="1"/>
</dbReference>
<feature type="domain" description="Clp ATPase C-terminal" evidence="7">
    <location>
        <begin position="1204"/>
        <end position="1298"/>
    </location>
</feature>
<evidence type="ECO:0000313" key="9">
    <source>
        <dbReference type="Proteomes" id="UP000219813"/>
    </source>
</evidence>
<evidence type="ECO:0000256" key="5">
    <source>
        <dbReference type="SAM" id="SignalP"/>
    </source>
</evidence>
<dbReference type="OMA" id="KKKMFVN"/>
<name>A0A1D3TDA3_PLAMA</name>
<organism evidence="8 9">
    <name type="scientific">Plasmodium malariae</name>
    <dbReference type="NCBI Taxonomy" id="5858"/>
    <lineage>
        <taxon>Eukaryota</taxon>
        <taxon>Sar</taxon>
        <taxon>Alveolata</taxon>
        <taxon>Apicomplexa</taxon>
        <taxon>Aconoidasida</taxon>
        <taxon>Haemosporida</taxon>
        <taxon>Plasmodiidae</taxon>
        <taxon>Plasmodium</taxon>
        <taxon>Plasmodium (Plasmodium)</taxon>
    </lineage>
</organism>
<evidence type="ECO:0000256" key="4">
    <source>
        <dbReference type="SAM" id="MobiDB-lite"/>
    </source>
</evidence>
<gene>
    <name evidence="8" type="primary">ClpC</name>
    <name evidence="8" type="ORF">PMUG01_13051600</name>
</gene>
<dbReference type="PRINTS" id="PR00300">
    <property type="entry name" value="CLPPROTEASEA"/>
</dbReference>
<dbReference type="Pfam" id="PF00004">
    <property type="entry name" value="AAA"/>
    <property type="match status" value="1"/>
</dbReference>
<evidence type="ECO:0000313" key="8">
    <source>
        <dbReference type="EMBL" id="SCP02869.1"/>
    </source>
</evidence>
<dbReference type="InterPro" id="IPR003593">
    <property type="entry name" value="AAA+_ATPase"/>
</dbReference>
<keyword evidence="1" id="KW-0677">Repeat</keyword>
<dbReference type="KEGG" id="pmal:PMUG01_13051600"/>
<feature type="domain" description="AAA+ ATPase" evidence="6">
    <location>
        <begin position="574"/>
        <end position="717"/>
    </location>
</feature>
<dbReference type="GO" id="GO:0004252">
    <property type="term" value="F:serine-type endopeptidase activity"/>
    <property type="evidence" value="ECO:0007669"/>
    <property type="project" value="UniProtKB-EC"/>
</dbReference>
<dbReference type="SMART" id="SM01086">
    <property type="entry name" value="ClpB_D2-small"/>
    <property type="match status" value="1"/>
</dbReference>
<proteinExistence type="predicted"/>
<keyword evidence="8" id="KW-0645">Protease</keyword>